<dbReference type="InterPro" id="IPR018470">
    <property type="entry name" value="Metal-bd_Tp34-typ"/>
</dbReference>
<evidence type="ECO:0000256" key="2">
    <source>
        <dbReference type="ARBA" id="ARBA00022729"/>
    </source>
</evidence>
<protein>
    <submittedName>
        <fullName evidence="3">Uncharacterized protein</fullName>
    </submittedName>
</protein>
<dbReference type="EMBL" id="MPRL01000113">
    <property type="protein sequence ID" value="OOZ38225.1"/>
    <property type="molecule type" value="Genomic_DNA"/>
</dbReference>
<dbReference type="Pfam" id="PF10634">
    <property type="entry name" value="Iron_transport"/>
    <property type="match status" value="1"/>
</dbReference>
<organism evidence="3 4">
    <name type="scientific">Solemya pervernicosa gill symbiont</name>
    <dbReference type="NCBI Taxonomy" id="642797"/>
    <lineage>
        <taxon>Bacteria</taxon>
        <taxon>Pseudomonadati</taxon>
        <taxon>Pseudomonadota</taxon>
        <taxon>Gammaproteobacteria</taxon>
        <taxon>sulfur-oxidizing symbionts</taxon>
    </lineage>
</organism>
<gene>
    <name evidence="3" type="ORF">BOW53_16210</name>
</gene>
<accession>A0A1T2KZF3</accession>
<comment type="caution">
    <text evidence="3">The sequence shown here is derived from an EMBL/GenBank/DDBJ whole genome shotgun (WGS) entry which is preliminary data.</text>
</comment>
<evidence type="ECO:0000256" key="1">
    <source>
        <dbReference type="ARBA" id="ARBA00010013"/>
    </source>
</evidence>
<keyword evidence="2" id="KW-0732">Signal</keyword>
<dbReference type="Proteomes" id="UP000191110">
    <property type="component" value="Unassembled WGS sequence"/>
</dbReference>
<evidence type="ECO:0000313" key="4">
    <source>
        <dbReference type="Proteomes" id="UP000191110"/>
    </source>
</evidence>
<evidence type="ECO:0000313" key="3">
    <source>
        <dbReference type="EMBL" id="OOZ38225.1"/>
    </source>
</evidence>
<reference evidence="3 4" key="1">
    <citation type="submission" date="2016-11" db="EMBL/GenBank/DDBJ databases">
        <title>Mixed transmission modes and dynamic genome evolution in an obligate animal-bacterial symbiosis.</title>
        <authorList>
            <person name="Russell S.L."/>
            <person name="Corbett-Detig R.B."/>
            <person name="Cavanaugh C.M."/>
        </authorList>
    </citation>
    <scope>NUCLEOTIDE SEQUENCE [LARGE SCALE GENOMIC DNA]</scope>
    <source>
        <strain evidence="3">Sveles-Q1</strain>
    </source>
</reference>
<keyword evidence="4" id="KW-1185">Reference proteome</keyword>
<sequence>MQGVMNISAEVTDPVHLSPEFPRIGSPDVLIKCVVSACAGNNHGFPKGDWIPYLGIYYQLTKNDSEWSSFGCLKPIISDPPQVIGEPAQRPFYGINTKLEGVGRYTLEFRVDPPAYHGLYRQTGTTSSWWSPFYETFEFYYN</sequence>
<dbReference type="Gene3D" id="2.60.40.2480">
    <property type="entry name" value="Periplasmic metal-binding protein Tp34-type"/>
    <property type="match status" value="1"/>
</dbReference>
<dbReference type="InterPro" id="IPR038482">
    <property type="entry name" value="Tp34-type_sf"/>
</dbReference>
<proteinExistence type="inferred from homology"/>
<name>A0A1T2KZF3_9GAMM</name>
<dbReference type="AlphaFoldDB" id="A0A1T2KZF3"/>
<comment type="similarity">
    <text evidence="1">Belongs to the UPF0423 family.</text>
</comment>